<evidence type="ECO:0000313" key="2">
    <source>
        <dbReference type="EMBL" id="KAG0145708.1"/>
    </source>
</evidence>
<dbReference type="InterPro" id="IPR029058">
    <property type="entry name" value="AB_hydrolase_fold"/>
</dbReference>
<proteinExistence type="predicted"/>
<feature type="domain" description="AB hydrolase-1" evidence="1">
    <location>
        <begin position="43"/>
        <end position="264"/>
    </location>
</feature>
<keyword evidence="3" id="KW-1185">Reference proteome</keyword>
<dbReference type="SUPFAM" id="SSF53474">
    <property type="entry name" value="alpha/beta-Hydrolases"/>
    <property type="match status" value="1"/>
</dbReference>
<name>A0A9P6NGU0_9BASI</name>
<dbReference type="EMBL" id="MU167272">
    <property type="protein sequence ID" value="KAG0145708.1"/>
    <property type="molecule type" value="Genomic_DNA"/>
</dbReference>
<reference evidence="2" key="1">
    <citation type="submission" date="2013-11" db="EMBL/GenBank/DDBJ databases">
        <title>Genome sequence of the fusiform rust pathogen reveals effectors for host alternation and coevolution with pine.</title>
        <authorList>
            <consortium name="DOE Joint Genome Institute"/>
            <person name="Smith K."/>
            <person name="Pendleton A."/>
            <person name="Kubisiak T."/>
            <person name="Anderson C."/>
            <person name="Salamov A."/>
            <person name="Aerts A."/>
            <person name="Riley R."/>
            <person name="Clum A."/>
            <person name="Lindquist E."/>
            <person name="Ence D."/>
            <person name="Campbell M."/>
            <person name="Kronenberg Z."/>
            <person name="Feau N."/>
            <person name="Dhillon B."/>
            <person name="Hamelin R."/>
            <person name="Burleigh J."/>
            <person name="Smith J."/>
            <person name="Yandell M."/>
            <person name="Nelson C."/>
            <person name="Grigoriev I."/>
            <person name="Davis J."/>
        </authorList>
    </citation>
    <scope>NUCLEOTIDE SEQUENCE</scope>
    <source>
        <strain evidence="2">G11</strain>
    </source>
</reference>
<dbReference type="Pfam" id="PF00561">
    <property type="entry name" value="Abhydrolase_1"/>
    <property type="match status" value="1"/>
</dbReference>
<evidence type="ECO:0000313" key="3">
    <source>
        <dbReference type="Proteomes" id="UP000886653"/>
    </source>
</evidence>
<sequence length="400" mass="44554">MPILKLLPSTNLYYEITFQDPLTKETKKTDSPTDCPLLKPWLLVIHPGYGDLTDVKSITDDEEYLERFNIIAFDGRDHGRTECPISPSRDYNSMSADLAFAMQKLGLPPVNVLASHIWATDIAIRLAALFPEKVLSLFLCGLFPDSYSPATLAALRECLKCLTEPETVEDWDEVRIGALHSFFFGGVPTDGRFLIAIDEWTGTILRRYPPSQAVRIVDLWLPILGIKPDPVALKESVVAPTMILHGHKSTILSTAQAIDRFSGYTNVGKGSKLVVIDGNGCTTDAPMCFLPTHAHIINQQFFSWVQPHLEHQAQSPPIQTQSVFQESLLKLARIYDDPEIGQRDPCFSESFHAITSSDLSDAKAMLDKHKIQQSTKFSLFGGGAPESWTGASLEERLPWR</sequence>
<dbReference type="AlphaFoldDB" id="A0A9P6NGU0"/>
<protein>
    <recommendedName>
        <fullName evidence="1">AB hydrolase-1 domain-containing protein</fullName>
    </recommendedName>
</protein>
<dbReference type="InterPro" id="IPR000073">
    <property type="entry name" value="AB_hydrolase_1"/>
</dbReference>
<comment type="caution">
    <text evidence="2">The sequence shown here is derived from an EMBL/GenBank/DDBJ whole genome shotgun (WGS) entry which is preliminary data.</text>
</comment>
<organism evidence="2 3">
    <name type="scientific">Cronartium quercuum f. sp. fusiforme G11</name>
    <dbReference type="NCBI Taxonomy" id="708437"/>
    <lineage>
        <taxon>Eukaryota</taxon>
        <taxon>Fungi</taxon>
        <taxon>Dikarya</taxon>
        <taxon>Basidiomycota</taxon>
        <taxon>Pucciniomycotina</taxon>
        <taxon>Pucciniomycetes</taxon>
        <taxon>Pucciniales</taxon>
        <taxon>Coleosporiaceae</taxon>
        <taxon>Cronartium</taxon>
    </lineage>
</organism>
<dbReference type="Proteomes" id="UP000886653">
    <property type="component" value="Unassembled WGS sequence"/>
</dbReference>
<dbReference type="OrthoDB" id="19657at2759"/>
<evidence type="ECO:0000259" key="1">
    <source>
        <dbReference type="Pfam" id="PF00561"/>
    </source>
</evidence>
<dbReference type="Gene3D" id="3.40.50.1820">
    <property type="entry name" value="alpha/beta hydrolase"/>
    <property type="match status" value="1"/>
</dbReference>
<accession>A0A9P6NGU0</accession>
<gene>
    <name evidence="2" type="ORF">CROQUDRAFT_45430</name>
</gene>